<evidence type="ECO:0000313" key="2">
    <source>
        <dbReference type="Proteomes" id="UP000070341"/>
    </source>
</evidence>
<reference evidence="1 2" key="1">
    <citation type="journal article" date="2016" name="Sci. Rep.">
        <title>Metabolic traits of an uncultured archaeal lineage -MSBL1- from brine pools of the Red Sea.</title>
        <authorList>
            <person name="Mwirichia R."/>
            <person name="Alam I."/>
            <person name="Rashid M."/>
            <person name="Vinu M."/>
            <person name="Ba-Alawi W."/>
            <person name="Anthony Kamau A."/>
            <person name="Kamanda Ngugi D."/>
            <person name="Goker M."/>
            <person name="Klenk H.P."/>
            <person name="Bajic V."/>
            <person name="Stingl U."/>
        </authorList>
    </citation>
    <scope>NUCLEOTIDE SEQUENCE [LARGE SCALE GENOMIC DNA]</scope>
    <source>
        <strain evidence="1">SCGC-AAA259M10</strain>
    </source>
</reference>
<keyword evidence="2" id="KW-1185">Reference proteome</keyword>
<dbReference type="EMBL" id="LHXU01000058">
    <property type="protein sequence ID" value="KXA99306.1"/>
    <property type="molecule type" value="Genomic_DNA"/>
</dbReference>
<organism evidence="1 2">
    <name type="scientific">candidate division MSBL1 archaeon SCGC-AAA259M10</name>
    <dbReference type="NCBI Taxonomy" id="1698270"/>
    <lineage>
        <taxon>Archaea</taxon>
        <taxon>Methanobacteriati</taxon>
        <taxon>Methanobacteriota</taxon>
        <taxon>candidate division MSBL1</taxon>
    </lineage>
</organism>
<name>A0A133UYN1_9EURY</name>
<proteinExistence type="predicted"/>
<dbReference type="Proteomes" id="UP000070341">
    <property type="component" value="Unassembled WGS sequence"/>
</dbReference>
<evidence type="ECO:0000313" key="1">
    <source>
        <dbReference type="EMBL" id="KXA99306.1"/>
    </source>
</evidence>
<sequence length="103" mass="11646">MSLIKEIEEQLPLPVYPRPGLCQVLQKQGVDVDTATELRATKVFDSGEAGGIVCSIIDKGGRIDEEKQPIVVSLTHLRVKQDHPLSQKISNYQRRRRKNLRGR</sequence>
<comment type="caution">
    <text evidence="1">The sequence shown here is derived from an EMBL/GenBank/DDBJ whole genome shotgun (WGS) entry which is preliminary data.</text>
</comment>
<accession>A0A133UYN1</accession>
<protein>
    <submittedName>
        <fullName evidence="1">Uncharacterized protein</fullName>
    </submittedName>
</protein>
<gene>
    <name evidence="1" type="ORF">AKJ40_03470</name>
</gene>
<dbReference type="AlphaFoldDB" id="A0A133UYN1"/>